<dbReference type="InterPro" id="IPR002346">
    <property type="entry name" value="Mopterin_DH_FAD-bd"/>
</dbReference>
<evidence type="ECO:0000256" key="1">
    <source>
        <dbReference type="ARBA" id="ARBA00022630"/>
    </source>
</evidence>
<dbReference type="RefSeq" id="WP_263845895.1">
    <property type="nucleotide sequence ID" value="NZ_JALIEB010000018.1"/>
</dbReference>
<comment type="caution">
    <text evidence="5">The sequence shown here is derived from an EMBL/GenBank/DDBJ whole genome shotgun (WGS) entry which is preliminary data.</text>
</comment>
<dbReference type="PROSITE" id="PS51387">
    <property type="entry name" value="FAD_PCMH"/>
    <property type="match status" value="1"/>
</dbReference>
<dbReference type="InterPro" id="IPR016166">
    <property type="entry name" value="FAD-bd_PCMH"/>
</dbReference>
<sequence>MIPAAFEYHRPKDLDGVLSLLTEHGDEARVMAGGHSLIPMMKLRMADVPHLIDLQDVAGLTGISHSDNTIRLGAMVTQHDIIGDAKLAERAPILREAALQIADPQVRYMGTVGGNVANGDPGNDMPGLMQCLDAVFTLVGPEGTRDVPARDFYEAAYMTAREDDEVLTAVTIPVPRGGYAYEKQKRKIGDYATAAAAVQIVKDGGTCTAASIAMTNLSDTPVYSDAAGAALIGTSLDDAARAAAVAAMLGDIDPTEDNRGPVAFKIHVAGVILNRAIERAWARA</sequence>
<dbReference type="Proteomes" id="UP001208690">
    <property type="component" value="Unassembled WGS sequence"/>
</dbReference>
<feature type="domain" description="FAD-binding PCMH-type" evidence="4">
    <location>
        <begin position="1"/>
        <end position="177"/>
    </location>
</feature>
<dbReference type="InterPro" id="IPR051312">
    <property type="entry name" value="Diverse_Substr_Oxidored"/>
</dbReference>
<organism evidence="5 6">
    <name type="scientific">Roseobacter sinensis</name>
    <dbReference type="NCBI Taxonomy" id="2931391"/>
    <lineage>
        <taxon>Bacteria</taxon>
        <taxon>Pseudomonadati</taxon>
        <taxon>Pseudomonadota</taxon>
        <taxon>Alphaproteobacteria</taxon>
        <taxon>Rhodobacterales</taxon>
        <taxon>Roseobacteraceae</taxon>
        <taxon>Roseobacter</taxon>
    </lineage>
</organism>
<evidence type="ECO:0000259" key="4">
    <source>
        <dbReference type="PROSITE" id="PS51387"/>
    </source>
</evidence>
<dbReference type="PANTHER" id="PTHR42659">
    <property type="entry name" value="XANTHINE DEHYDROGENASE SUBUNIT C-RELATED"/>
    <property type="match status" value="1"/>
</dbReference>
<dbReference type="Gene3D" id="3.30.390.50">
    <property type="entry name" value="CO dehydrogenase flavoprotein, C-terminal domain"/>
    <property type="match status" value="1"/>
</dbReference>
<dbReference type="SUPFAM" id="SSF55447">
    <property type="entry name" value="CO dehydrogenase flavoprotein C-terminal domain-like"/>
    <property type="match status" value="1"/>
</dbReference>
<keyword evidence="2" id="KW-0274">FAD</keyword>
<evidence type="ECO:0000313" key="6">
    <source>
        <dbReference type="Proteomes" id="UP001208690"/>
    </source>
</evidence>
<gene>
    <name evidence="5" type="ORF">MUB52_19800</name>
</gene>
<protein>
    <submittedName>
        <fullName evidence="5">Xanthine dehydrogenase family protein subunit M</fullName>
    </submittedName>
</protein>
<name>A0ABT3BKC7_9RHOB</name>
<dbReference type="InterPro" id="IPR016167">
    <property type="entry name" value="FAD-bd_PCMH_sub1"/>
</dbReference>
<dbReference type="InterPro" id="IPR036683">
    <property type="entry name" value="CO_DH_flav_C_dom_sf"/>
</dbReference>
<dbReference type="SUPFAM" id="SSF56176">
    <property type="entry name" value="FAD-binding/transporter-associated domain-like"/>
    <property type="match status" value="1"/>
</dbReference>
<dbReference type="EMBL" id="JALIEB010000018">
    <property type="protein sequence ID" value="MCV3273683.1"/>
    <property type="molecule type" value="Genomic_DNA"/>
</dbReference>
<evidence type="ECO:0000256" key="2">
    <source>
        <dbReference type="ARBA" id="ARBA00022827"/>
    </source>
</evidence>
<dbReference type="Gene3D" id="3.30.43.10">
    <property type="entry name" value="Uridine Diphospho-n-acetylenolpyruvylglucosamine Reductase, domain 2"/>
    <property type="match status" value="1"/>
</dbReference>
<accession>A0ABT3BKC7</accession>
<evidence type="ECO:0000256" key="3">
    <source>
        <dbReference type="ARBA" id="ARBA00023002"/>
    </source>
</evidence>
<dbReference type="Gene3D" id="3.30.465.10">
    <property type="match status" value="1"/>
</dbReference>
<dbReference type="SMART" id="SM01092">
    <property type="entry name" value="CO_deh_flav_C"/>
    <property type="match status" value="1"/>
</dbReference>
<evidence type="ECO:0000313" key="5">
    <source>
        <dbReference type="EMBL" id="MCV3273683.1"/>
    </source>
</evidence>
<proteinExistence type="predicted"/>
<dbReference type="InterPro" id="IPR016169">
    <property type="entry name" value="FAD-bd_PCMH_sub2"/>
</dbReference>
<dbReference type="InterPro" id="IPR005107">
    <property type="entry name" value="CO_DH_flav_C"/>
</dbReference>
<reference evidence="5 6" key="1">
    <citation type="submission" date="2022-04" db="EMBL/GenBank/DDBJ databases">
        <title>Roseobacter sp. WL0113 is a bacterium isolated from neritic sediment.</title>
        <authorList>
            <person name="Wang L."/>
            <person name="He W."/>
            <person name="Zhang D.-F."/>
        </authorList>
    </citation>
    <scope>NUCLEOTIDE SEQUENCE [LARGE SCALE GENOMIC DNA]</scope>
    <source>
        <strain evidence="5 6">WL0113</strain>
    </source>
</reference>
<keyword evidence="6" id="KW-1185">Reference proteome</keyword>
<keyword evidence="3" id="KW-0560">Oxidoreductase</keyword>
<keyword evidence="1" id="KW-0285">Flavoprotein</keyword>
<dbReference type="InterPro" id="IPR036318">
    <property type="entry name" value="FAD-bd_PCMH-like_sf"/>
</dbReference>
<dbReference type="PANTHER" id="PTHR42659:SF2">
    <property type="entry name" value="XANTHINE DEHYDROGENASE SUBUNIT C-RELATED"/>
    <property type="match status" value="1"/>
</dbReference>
<dbReference type="Pfam" id="PF00941">
    <property type="entry name" value="FAD_binding_5"/>
    <property type="match status" value="1"/>
</dbReference>
<dbReference type="Pfam" id="PF03450">
    <property type="entry name" value="CO_deh_flav_C"/>
    <property type="match status" value="1"/>
</dbReference>